<evidence type="ECO:0000256" key="1">
    <source>
        <dbReference type="SAM" id="SignalP"/>
    </source>
</evidence>
<comment type="caution">
    <text evidence="2">The sequence shown here is derived from an EMBL/GenBank/DDBJ whole genome shotgun (WGS) entry which is preliminary data.</text>
</comment>
<dbReference type="GO" id="GO:0005783">
    <property type="term" value="C:endoplasmic reticulum"/>
    <property type="evidence" value="ECO:0007669"/>
    <property type="project" value="TreeGrafter"/>
</dbReference>
<keyword evidence="3" id="KW-1185">Reference proteome</keyword>
<dbReference type="GO" id="GO:0005518">
    <property type="term" value="F:collagen binding"/>
    <property type="evidence" value="ECO:0007669"/>
    <property type="project" value="TreeGrafter"/>
</dbReference>
<reference evidence="2 3" key="1">
    <citation type="journal article" date="2023" name="BMC Biol.">
        <title>The compact genome of the sponge Oopsacas minuta (Hexactinellida) is lacking key metazoan core genes.</title>
        <authorList>
            <person name="Santini S."/>
            <person name="Schenkelaars Q."/>
            <person name="Jourda C."/>
            <person name="Duchesne M."/>
            <person name="Belahbib H."/>
            <person name="Rocher C."/>
            <person name="Selva M."/>
            <person name="Riesgo A."/>
            <person name="Vervoort M."/>
            <person name="Leys S.P."/>
            <person name="Kodjabachian L."/>
            <person name="Le Bivic A."/>
            <person name="Borchiellini C."/>
            <person name="Claverie J.M."/>
            <person name="Renard E."/>
        </authorList>
    </citation>
    <scope>NUCLEOTIDE SEQUENCE [LARGE SCALE GENOMIC DNA]</scope>
    <source>
        <strain evidence="2">SPO-2</strain>
    </source>
</reference>
<dbReference type="Proteomes" id="UP001165289">
    <property type="component" value="Unassembled WGS sequence"/>
</dbReference>
<evidence type="ECO:0000313" key="3">
    <source>
        <dbReference type="Proteomes" id="UP001165289"/>
    </source>
</evidence>
<dbReference type="InterPro" id="IPR052284">
    <property type="entry name" value="Collagen_mod_leprecan"/>
</dbReference>
<dbReference type="EMBL" id="JAKMXF010000022">
    <property type="protein sequence ID" value="KAI6660964.1"/>
    <property type="molecule type" value="Genomic_DNA"/>
</dbReference>
<dbReference type="GO" id="GO:0030199">
    <property type="term" value="P:collagen fibril organization"/>
    <property type="evidence" value="ECO:0007669"/>
    <property type="project" value="TreeGrafter"/>
</dbReference>
<gene>
    <name evidence="2" type="ORF">LOD99_13687</name>
</gene>
<dbReference type="AlphaFoldDB" id="A0AAV7KLD7"/>
<feature type="signal peptide" evidence="1">
    <location>
        <begin position="1"/>
        <end position="22"/>
    </location>
</feature>
<keyword evidence="1" id="KW-0732">Signal</keyword>
<accession>A0AAV7KLD7</accession>
<dbReference type="PANTHER" id="PTHR13986">
    <property type="entry name" value="PROTEIN LYSINE HYDROXYLATION COMPLEX COMPONENT"/>
    <property type="match status" value="1"/>
</dbReference>
<protein>
    <submittedName>
        <fullName evidence="2">Synaptonemal complex protein SC65-like</fullName>
    </submittedName>
</protein>
<proteinExistence type="predicted"/>
<feature type="chain" id="PRO_5043798563" evidence="1">
    <location>
        <begin position="23"/>
        <end position="320"/>
    </location>
</feature>
<dbReference type="PANTHER" id="PTHR13986:SF8">
    <property type="entry name" value="PROLYL 3-HYDROXYLASE 1-LIKE PROTEIN"/>
    <property type="match status" value="1"/>
</dbReference>
<name>A0AAV7KLD7_9METZ</name>
<evidence type="ECO:0000313" key="2">
    <source>
        <dbReference type="EMBL" id="KAI6660964.1"/>
    </source>
</evidence>
<sequence>MKLSFNFCIISLSLLYNAFCWTDKSPPMLSTHFSARMRPSKIFENTNAAGLSSLIFMNLTKYDTNDDLMISEIDSIPSNESHILYQSYMNGREKKAYFIYEGECYTENIDDISPGFYIVPSFISLIFINFFNEVTPTLTHTLKECTYHKSVDCEGWTAVDTDGSKDNITVSGYTGIHLAQLQGLILQCKAECLDKIETVEGVNIKNLLGTLLGYIQYCYFRNDQIEEGYIAAITWRALDFSDHNAESAVDYYLTETDILPMKFIPIEEYMKMKELSEIEARLLTYYLTKEFQKKQGKRGDYTRDLNHLKTVSQGRVRDEF</sequence>
<organism evidence="2 3">
    <name type="scientific">Oopsacas minuta</name>
    <dbReference type="NCBI Taxonomy" id="111878"/>
    <lineage>
        <taxon>Eukaryota</taxon>
        <taxon>Metazoa</taxon>
        <taxon>Porifera</taxon>
        <taxon>Hexactinellida</taxon>
        <taxon>Hexasterophora</taxon>
        <taxon>Lyssacinosida</taxon>
        <taxon>Leucopsacidae</taxon>
        <taxon>Oopsacas</taxon>
    </lineage>
</organism>